<organism evidence="1 2">
    <name type="scientific">Capsulimonas corticalis</name>
    <dbReference type="NCBI Taxonomy" id="2219043"/>
    <lineage>
        <taxon>Bacteria</taxon>
        <taxon>Bacillati</taxon>
        <taxon>Armatimonadota</taxon>
        <taxon>Armatimonadia</taxon>
        <taxon>Capsulimonadales</taxon>
        <taxon>Capsulimonadaceae</taxon>
        <taxon>Capsulimonas</taxon>
    </lineage>
</organism>
<keyword evidence="2" id="KW-1185">Reference proteome</keyword>
<reference evidence="1 2" key="1">
    <citation type="journal article" date="2019" name="Int. J. Syst. Evol. Microbiol.">
        <title>Capsulimonas corticalis gen. nov., sp. nov., an aerobic capsulated bacterium, of a novel bacterial order, Capsulimonadales ord. nov., of the class Armatimonadia of the phylum Armatimonadetes.</title>
        <authorList>
            <person name="Li J."/>
            <person name="Kudo C."/>
            <person name="Tonouchi A."/>
        </authorList>
    </citation>
    <scope>NUCLEOTIDE SEQUENCE [LARGE SCALE GENOMIC DNA]</scope>
    <source>
        <strain evidence="1 2">AX-7</strain>
    </source>
</reference>
<gene>
    <name evidence="1" type="ORF">CCAX7_28510</name>
</gene>
<dbReference type="RefSeq" id="WP_119320608.1">
    <property type="nucleotide sequence ID" value="NZ_AP025739.1"/>
</dbReference>
<protein>
    <submittedName>
        <fullName evidence="1">Uncharacterized protein</fullName>
    </submittedName>
</protein>
<sequence>MNAWRVFSLVGTGGLMESMIARGDRHTAMIWAVITLISVTGWLWTTAFGAASQIGRRIAHAVTGRPLPLPATDPKALAAEIAALNAQIAQLRDTATSFDVSFDQTLARMDERLRRVEQQSSYINVGR</sequence>
<dbReference type="EMBL" id="AP025739">
    <property type="protein sequence ID" value="BDI30800.1"/>
    <property type="molecule type" value="Genomic_DNA"/>
</dbReference>
<evidence type="ECO:0000313" key="1">
    <source>
        <dbReference type="EMBL" id="BDI30800.1"/>
    </source>
</evidence>
<accession>A0A402CTA5</accession>
<name>A0A402CTA5_9BACT</name>
<dbReference type="AlphaFoldDB" id="A0A402CTA5"/>
<dbReference type="KEGG" id="ccot:CCAX7_28510"/>
<dbReference type="Proteomes" id="UP000287394">
    <property type="component" value="Chromosome"/>
</dbReference>
<proteinExistence type="predicted"/>
<evidence type="ECO:0000313" key="2">
    <source>
        <dbReference type="Proteomes" id="UP000287394"/>
    </source>
</evidence>